<dbReference type="GO" id="GO:0004067">
    <property type="term" value="F:asparaginase activity"/>
    <property type="evidence" value="ECO:0007669"/>
    <property type="project" value="UniProtKB-UniRule"/>
</dbReference>
<dbReference type="NCBIfam" id="TIGR00519">
    <property type="entry name" value="asnASE_I"/>
    <property type="match status" value="1"/>
</dbReference>
<dbReference type="InterPro" id="IPR037152">
    <property type="entry name" value="L-asparaginase_N_sf"/>
</dbReference>
<evidence type="ECO:0000256" key="7">
    <source>
        <dbReference type="PROSITE-ProRule" id="PRU10099"/>
    </source>
</evidence>
<dbReference type="PROSITE" id="PS00917">
    <property type="entry name" value="ASN_GLN_ASE_2"/>
    <property type="match status" value="1"/>
</dbReference>
<dbReference type="FunFam" id="3.40.50.1170:FF:000001">
    <property type="entry name" value="L-asparaginase 2"/>
    <property type="match status" value="1"/>
</dbReference>
<feature type="active site" evidence="7">
    <location>
        <position position="12"/>
    </location>
</feature>
<dbReference type="PANTHER" id="PTHR11707:SF28">
    <property type="entry name" value="60 KDA LYSOPHOSPHOLIPASE"/>
    <property type="match status" value="1"/>
</dbReference>
<evidence type="ECO:0000256" key="8">
    <source>
        <dbReference type="PROSITE-ProRule" id="PRU10100"/>
    </source>
</evidence>
<dbReference type="GO" id="GO:0006520">
    <property type="term" value="P:amino acid metabolic process"/>
    <property type="evidence" value="ECO:0007669"/>
    <property type="project" value="InterPro"/>
</dbReference>
<organism evidence="11 12">
    <name type="scientific">Candidatus Faecivivens stercoravium</name>
    <dbReference type="NCBI Taxonomy" id="2840803"/>
    <lineage>
        <taxon>Bacteria</taxon>
        <taxon>Bacillati</taxon>
        <taxon>Bacillota</taxon>
        <taxon>Clostridia</taxon>
        <taxon>Eubacteriales</taxon>
        <taxon>Oscillospiraceae</taxon>
        <taxon>Oscillospiraceae incertae sedis</taxon>
        <taxon>Candidatus Faecivivens</taxon>
    </lineage>
</organism>
<dbReference type="InterPro" id="IPR027475">
    <property type="entry name" value="Asparaginase/glutaminase_AS2"/>
</dbReference>
<evidence type="ECO:0000256" key="3">
    <source>
        <dbReference type="ARBA" id="ARBA00022801"/>
    </source>
</evidence>
<evidence type="ECO:0000256" key="2">
    <source>
        <dbReference type="ARBA" id="ARBA00012920"/>
    </source>
</evidence>
<dbReference type="SUPFAM" id="SSF53774">
    <property type="entry name" value="Glutaminase/Asparaginase"/>
    <property type="match status" value="1"/>
</dbReference>
<feature type="binding site" evidence="6">
    <location>
        <position position="54"/>
    </location>
    <ligand>
        <name>substrate</name>
    </ligand>
</feature>
<feature type="domain" description="Asparaginase/glutaminase C-terminal" evidence="10">
    <location>
        <begin position="204"/>
        <end position="321"/>
    </location>
</feature>
<dbReference type="InterPro" id="IPR027473">
    <property type="entry name" value="L-asparaginase_C"/>
</dbReference>
<dbReference type="EC" id="3.5.1.1" evidence="2"/>
<dbReference type="PROSITE" id="PS00144">
    <property type="entry name" value="ASN_GLN_ASE_1"/>
    <property type="match status" value="1"/>
</dbReference>
<dbReference type="PROSITE" id="PS51732">
    <property type="entry name" value="ASN_GLN_ASE_3"/>
    <property type="match status" value="1"/>
</dbReference>
<comment type="caution">
    <text evidence="11">The sequence shown here is derived from an EMBL/GenBank/DDBJ whole genome shotgun (WGS) entry which is preliminary data.</text>
</comment>
<dbReference type="PROSITE" id="PS51257">
    <property type="entry name" value="PROKAR_LIPOPROTEIN"/>
    <property type="match status" value="1"/>
</dbReference>
<comment type="catalytic activity">
    <reaction evidence="4">
        <text>L-asparagine + H2O = L-aspartate + NH4(+)</text>
        <dbReference type="Rhea" id="RHEA:21016"/>
        <dbReference type="ChEBI" id="CHEBI:15377"/>
        <dbReference type="ChEBI" id="CHEBI:28938"/>
        <dbReference type="ChEBI" id="CHEBI:29991"/>
        <dbReference type="ChEBI" id="CHEBI:58048"/>
        <dbReference type="EC" id="3.5.1.1"/>
    </reaction>
</comment>
<proteinExistence type="inferred from homology"/>
<dbReference type="InterPro" id="IPR040919">
    <property type="entry name" value="Asparaginase_C"/>
</dbReference>
<dbReference type="Gene3D" id="3.40.50.1170">
    <property type="entry name" value="L-asparaginase, N-terminal domain"/>
    <property type="match status" value="1"/>
</dbReference>
<feature type="active site" evidence="8">
    <location>
        <position position="85"/>
    </location>
</feature>
<feature type="domain" description="L-asparaginase N-terminal" evidence="9">
    <location>
        <begin position="3"/>
        <end position="183"/>
    </location>
</feature>
<gene>
    <name evidence="11" type="ORF">IAB37_07725</name>
</gene>
<dbReference type="InterPro" id="IPR020827">
    <property type="entry name" value="Asparaginase/glutaminase_AS1"/>
</dbReference>
<evidence type="ECO:0000313" key="12">
    <source>
        <dbReference type="Proteomes" id="UP000824241"/>
    </source>
</evidence>
<feature type="active site" description="O-isoaspartyl threonine intermediate" evidence="5">
    <location>
        <position position="12"/>
    </location>
</feature>
<evidence type="ECO:0000259" key="10">
    <source>
        <dbReference type="Pfam" id="PF17763"/>
    </source>
</evidence>
<dbReference type="PRINTS" id="PR00139">
    <property type="entry name" value="ASNGLNASE"/>
</dbReference>
<name>A0A9D1DYT0_9FIRM</name>
<dbReference type="PIRSF" id="PIRSF001220">
    <property type="entry name" value="L-ASNase_gatD"/>
    <property type="match status" value="1"/>
</dbReference>
<dbReference type="InterPro" id="IPR027474">
    <property type="entry name" value="L-asparaginase_N"/>
</dbReference>
<dbReference type="Proteomes" id="UP000824241">
    <property type="component" value="Unassembled WGS sequence"/>
</dbReference>
<evidence type="ECO:0000256" key="5">
    <source>
        <dbReference type="PIRSR" id="PIRSR001220-1"/>
    </source>
</evidence>
<dbReference type="Pfam" id="PF17763">
    <property type="entry name" value="Asparaginase_C"/>
    <property type="match status" value="1"/>
</dbReference>
<dbReference type="InterPro" id="IPR006034">
    <property type="entry name" value="Asparaginase/glutaminase-like"/>
</dbReference>
<dbReference type="InterPro" id="IPR041725">
    <property type="entry name" value="L-asparaginase_I"/>
</dbReference>
<evidence type="ECO:0000313" key="11">
    <source>
        <dbReference type="EMBL" id="HIR61443.1"/>
    </source>
</evidence>
<dbReference type="EMBL" id="DVHA01000248">
    <property type="protein sequence ID" value="HIR61443.1"/>
    <property type="molecule type" value="Genomic_DNA"/>
</dbReference>
<dbReference type="Pfam" id="PF00710">
    <property type="entry name" value="Asparaginase"/>
    <property type="match status" value="1"/>
</dbReference>
<reference evidence="11" key="1">
    <citation type="submission" date="2020-10" db="EMBL/GenBank/DDBJ databases">
        <authorList>
            <person name="Gilroy R."/>
        </authorList>
    </citation>
    <scope>NUCLEOTIDE SEQUENCE</scope>
    <source>
        <strain evidence="11">CHK189-12415</strain>
    </source>
</reference>
<evidence type="ECO:0000259" key="9">
    <source>
        <dbReference type="Pfam" id="PF00710"/>
    </source>
</evidence>
<dbReference type="SFLD" id="SFLDS00057">
    <property type="entry name" value="Glutaminase/Asparaginase"/>
    <property type="match status" value="1"/>
</dbReference>
<dbReference type="PIRSF" id="PIRSF500176">
    <property type="entry name" value="L_ASNase"/>
    <property type="match status" value="1"/>
</dbReference>
<protein>
    <recommendedName>
        <fullName evidence="2">asparaginase</fullName>
        <ecNumber evidence="2">3.5.1.1</ecNumber>
    </recommendedName>
</protein>
<dbReference type="InterPro" id="IPR006033">
    <property type="entry name" value="AsnA_fam"/>
</dbReference>
<comment type="similarity">
    <text evidence="1">Belongs to the asparaginase 1 family.</text>
</comment>
<feature type="binding site" evidence="6">
    <location>
        <begin position="85"/>
        <end position="86"/>
    </location>
    <ligand>
        <name>substrate</name>
    </ligand>
</feature>
<dbReference type="PANTHER" id="PTHR11707">
    <property type="entry name" value="L-ASPARAGINASE"/>
    <property type="match status" value="1"/>
</dbReference>
<evidence type="ECO:0000256" key="4">
    <source>
        <dbReference type="ARBA" id="ARBA00049366"/>
    </source>
</evidence>
<accession>A0A9D1DYT0</accession>
<dbReference type="AlphaFoldDB" id="A0A9D1DYT0"/>
<dbReference type="CDD" id="cd08963">
    <property type="entry name" value="L-asparaginase_I"/>
    <property type="match status" value="1"/>
</dbReference>
<dbReference type="SMART" id="SM00870">
    <property type="entry name" value="Asparaginase"/>
    <property type="match status" value="1"/>
</dbReference>
<evidence type="ECO:0000256" key="6">
    <source>
        <dbReference type="PIRSR" id="PIRSR001220-2"/>
    </source>
</evidence>
<dbReference type="InterPro" id="IPR036152">
    <property type="entry name" value="Asp/glu_Ase-like_sf"/>
</dbReference>
<evidence type="ECO:0000256" key="1">
    <source>
        <dbReference type="ARBA" id="ARBA00010518"/>
    </source>
</evidence>
<sequence>MKKILVIATGGTIACKRTEGGLTPLITSEDLLSYIPGTRELCKTDAVQLLNLDSTNIRPEHWLMMARCIRENYPRYDGFVLCHGTDTMAFTAAALSYLIQNSPKPIIITGAQRPIDMEDTDARMNLSDSIAYACSEQAHGVSIVFDGNVIAGTRARKMRTKSYNAFSSINYPYLAAIRDGQIVQYIREEITGCPAFYDTLDQSVFLLKLIPGISPKLLLAAGEEYDAIIIESFGVGGLPACDNEEESFLSAAKELVKKGKLIVMATQVIHEGSDLGVYAVGKDAEEMGLLETGDMTLEAAVTKIMWILGQTRDPDTIRSMFETTIRYDRMF</sequence>
<reference evidence="11" key="2">
    <citation type="journal article" date="2021" name="PeerJ">
        <title>Extensive microbial diversity within the chicken gut microbiome revealed by metagenomics and culture.</title>
        <authorList>
            <person name="Gilroy R."/>
            <person name="Ravi A."/>
            <person name="Getino M."/>
            <person name="Pursley I."/>
            <person name="Horton D.L."/>
            <person name="Alikhan N.F."/>
            <person name="Baker D."/>
            <person name="Gharbi K."/>
            <person name="Hall N."/>
            <person name="Watson M."/>
            <person name="Adriaenssens E.M."/>
            <person name="Foster-Nyarko E."/>
            <person name="Jarju S."/>
            <person name="Secka A."/>
            <person name="Antonio M."/>
            <person name="Oren A."/>
            <person name="Chaudhuri R.R."/>
            <person name="La Ragione R."/>
            <person name="Hildebrand F."/>
            <person name="Pallen M.J."/>
        </authorList>
    </citation>
    <scope>NUCLEOTIDE SEQUENCE</scope>
    <source>
        <strain evidence="11">CHK189-12415</strain>
    </source>
</reference>
<keyword evidence="3" id="KW-0378">Hydrolase</keyword>
<dbReference type="Gene3D" id="3.40.50.40">
    <property type="match status" value="1"/>
</dbReference>